<dbReference type="EMBL" id="PDCP01000056">
    <property type="protein sequence ID" value="PEG34772.1"/>
    <property type="molecule type" value="Genomic_DNA"/>
</dbReference>
<feature type="chain" id="PRO_5038223979" description="Chitin-binding type-2 domain-containing protein" evidence="1">
    <location>
        <begin position="32"/>
        <end position="74"/>
    </location>
</feature>
<proteinExistence type="predicted"/>
<gene>
    <name evidence="3" type="ORF">CQY20_23990</name>
    <name evidence="2" type="ORF">MAGR_28090</name>
</gene>
<feature type="signal peptide" evidence="1">
    <location>
        <begin position="1"/>
        <end position="31"/>
    </location>
</feature>
<evidence type="ECO:0000256" key="1">
    <source>
        <dbReference type="SAM" id="SignalP"/>
    </source>
</evidence>
<dbReference type="AlphaFoldDB" id="A0A2A7MSJ3"/>
<keyword evidence="4" id="KW-1185">Reference proteome</keyword>
<name>A0A2A7MSJ3_MYCAG</name>
<dbReference type="OrthoDB" id="4629142at2"/>
<evidence type="ECO:0000313" key="4">
    <source>
        <dbReference type="Proteomes" id="UP000220914"/>
    </source>
</evidence>
<comment type="caution">
    <text evidence="3">The sequence shown here is derived from an EMBL/GenBank/DDBJ whole genome shotgun (WGS) entry which is preliminary data.</text>
</comment>
<reference evidence="2 5" key="2">
    <citation type="journal article" date="2019" name="Emerg. Microbes Infect.">
        <title>Comprehensive subspecies identification of 175 nontuberculous mycobacteria species based on 7547 genomic profiles.</title>
        <authorList>
            <person name="Matsumoto Y."/>
            <person name="Kinjo T."/>
            <person name="Motooka D."/>
            <person name="Nabeya D."/>
            <person name="Jung N."/>
            <person name="Uechi K."/>
            <person name="Horii T."/>
            <person name="Iida T."/>
            <person name="Fujita J."/>
            <person name="Nakamura S."/>
        </authorList>
    </citation>
    <scope>NUCLEOTIDE SEQUENCE [LARGE SCALE GENOMIC DNA]</scope>
    <source>
        <strain evidence="2 5">JCM 6377</strain>
    </source>
</reference>
<evidence type="ECO:0000313" key="5">
    <source>
        <dbReference type="Proteomes" id="UP000465302"/>
    </source>
</evidence>
<evidence type="ECO:0000313" key="3">
    <source>
        <dbReference type="EMBL" id="PEG34772.1"/>
    </source>
</evidence>
<evidence type="ECO:0000313" key="2">
    <source>
        <dbReference type="EMBL" id="GFG51368.1"/>
    </source>
</evidence>
<evidence type="ECO:0008006" key="6">
    <source>
        <dbReference type="Google" id="ProtNLM"/>
    </source>
</evidence>
<reference evidence="2" key="3">
    <citation type="submission" date="2020-02" db="EMBL/GenBank/DDBJ databases">
        <authorList>
            <person name="Matsumoto Y."/>
            <person name="Motooka D."/>
            <person name="Nakamura S."/>
        </authorList>
    </citation>
    <scope>NUCLEOTIDE SEQUENCE</scope>
    <source>
        <strain evidence="2">JCM 6377</strain>
    </source>
</reference>
<accession>A0A2A7MSJ3</accession>
<dbReference type="EMBL" id="BLKS01000001">
    <property type="protein sequence ID" value="GFG51368.1"/>
    <property type="molecule type" value="Genomic_DNA"/>
</dbReference>
<dbReference type="Proteomes" id="UP000465302">
    <property type="component" value="Unassembled WGS sequence"/>
</dbReference>
<protein>
    <recommendedName>
        <fullName evidence="6">Chitin-binding type-2 domain-containing protein</fullName>
    </recommendedName>
</protein>
<reference evidence="3 4" key="1">
    <citation type="submission" date="2017-10" db="EMBL/GenBank/DDBJ databases">
        <title>The new phylogeny of genus Mycobacterium.</title>
        <authorList>
            <person name="Tortoli E."/>
            <person name="Trovato A."/>
            <person name="Cirillo D.M."/>
        </authorList>
    </citation>
    <scope>NUCLEOTIDE SEQUENCE [LARGE SCALE GENOMIC DNA]</scope>
    <source>
        <strain evidence="3 4">CCUG37673</strain>
    </source>
</reference>
<organism evidence="3 4">
    <name type="scientific">Mycolicibacterium agri</name>
    <name type="common">Mycobacterium agri</name>
    <dbReference type="NCBI Taxonomy" id="36811"/>
    <lineage>
        <taxon>Bacteria</taxon>
        <taxon>Bacillati</taxon>
        <taxon>Actinomycetota</taxon>
        <taxon>Actinomycetes</taxon>
        <taxon>Mycobacteriales</taxon>
        <taxon>Mycobacteriaceae</taxon>
        <taxon>Mycolicibacterium</taxon>
    </lineage>
</organism>
<keyword evidence="1" id="KW-0732">Signal</keyword>
<dbReference type="Proteomes" id="UP000220914">
    <property type="component" value="Unassembled WGS sequence"/>
</dbReference>
<dbReference type="RefSeq" id="WP_097942576.1">
    <property type="nucleotide sequence ID" value="NZ_BLKS01000001.1"/>
</dbReference>
<sequence>MRTVIRRITTAAAAGLAPLAFVTVISPAVSSADCEPGVEWFDPLANVCRPTGAPMKNCLPNGWWDPTIMDCRPF</sequence>